<feature type="transmembrane region" description="Helical" evidence="6">
    <location>
        <begin position="121"/>
        <end position="138"/>
    </location>
</feature>
<protein>
    <recommendedName>
        <fullName evidence="7">EamA domain-containing protein</fullName>
    </recommendedName>
</protein>
<evidence type="ECO:0000256" key="2">
    <source>
        <dbReference type="ARBA" id="ARBA00022475"/>
    </source>
</evidence>
<keyword evidence="4 6" id="KW-1133">Transmembrane helix</keyword>
<dbReference type="InterPro" id="IPR037185">
    <property type="entry name" value="EmrE-like"/>
</dbReference>
<dbReference type="Pfam" id="PF00892">
    <property type="entry name" value="EamA"/>
    <property type="match status" value="2"/>
</dbReference>
<dbReference type="HOGENOM" id="CLU_033863_4_2_2"/>
<evidence type="ECO:0000256" key="5">
    <source>
        <dbReference type="ARBA" id="ARBA00023136"/>
    </source>
</evidence>
<comment type="subcellular location">
    <subcellularLocation>
        <location evidence="1">Cell membrane</location>
        <topology evidence="1">Multi-pass membrane protein</topology>
    </subcellularLocation>
</comment>
<dbReference type="eggNOG" id="arCOG00271">
    <property type="taxonomic scope" value="Archaea"/>
</dbReference>
<feature type="transmembrane region" description="Helical" evidence="6">
    <location>
        <begin position="150"/>
        <end position="168"/>
    </location>
</feature>
<evidence type="ECO:0000256" key="3">
    <source>
        <dbReference type="ARBA" id="ARBA00022692"/>
    </source>
</evidence>
<sequence>MRSGKLVGVLLASLAPILWATNVVASRVIVTKGLHPFVLTAIRWLIAGMLLYAYSYTKFGVVRLTRHIFIAGLLGITLFSDLLYAALFFAPAALVGLIIGLVPAVTLILAWVFGIERLDSLLWLAGLLGFAGVALIEYESIVGGLGSSVWLGALLALASVFAWALYTFESKKLVAKAYPLAFLAVSTLSVAPVNFFIALPFLSSSLGALGDPLVVLLILYVAVVPGFIAYLVWLTAVRVLGASATNIYVNLLPLAALVLSIVLLGERLTTLQAVGAALILMSAFLAAVREARLVQVAQQLQKSRRLTGTGQ</sequence>
<organism evidence="8 9">
    <name type="scientific">Pyrolobus fumarii (strain DSM 11204 / 1A)</name>
    <dbReference type="NCBI Taxonomy" id="694429"/>
    <lineage>
        <taxon>Archaea</taxon>
        <taxon>Thermoproteota</taxon>
        <taxon>Thermoprotei</taxon>
        <taxon>Desulfurococcales</taxon>
        <taxon>Pyrodictiaceae</taxon>
        <taxon>Pyrolobus</taxon>
    </lineage>
</organism>
<dbReference type="AlphaFoldDB" id="G0ECH5"/>
<gene>
    <name evidence="8" type="ordered locus">Pyrfu_1689</name>
</gene>
<evidence type="ECO:0000256" key="6">
    <source>
        <dbReference type="SAM" id="Phobius"/>
    </source>
</evidence>
<dbReference type="EMBL" id="CP002838">
    <property type="protein sequence ID" value="AEM39545.1"/>
    <property type="molecule type" value="Genomic_DNA"/>
</dbReference>
<dbReference type="KEGG" id="pfm:Pyrfu_1689"/>
<dbReference type="SUPFAM" id="SSF103481">
    <property type="entry name" value="Multidrug resistance efflux transporter EmrE"/>
    <property type="match status" value="2"/>
</dbReference>
<feature type="domain" description="EamA" evidence="7">
    <location>
        <begin position="151"/>
        <end position="286"/>
    </location>
</feature>
<dbReference type="PANTHER" id="PTHR42920">
    <property type="entry name" value="OS03G0707200 PROTEIN-RELATED"/>
    <property type="match status" value="1"/>
</dbReference>
<evidence type="ECO:0000256" key="1">
    <source>
        <dbReference type="ARBA" id="ARBA00004651"/>
    </source>
</evidence>
<dbReference type="Proteomes" id="UP000001037">
    <property type="component" value="Chromosome"/>
</dbReference>
<accession>G0ECH5</accession>
<dbReference type="InterPro" id="IPR051258">
    <property type="entry name" value="Diverse_Substrate_Transporter"/>
</dbReference>
<feature type="transmembrane region" description="Helical" evidence="6">
    <location>
        <begin position="180"/>
        <end position="202"/>
    </location>
</feature>
<evidence type="ECO:0000256" key="4">
    <source>
        <dbReference type="ARBA" id="ARBA00022989"/>
    </source>
</evidence>
<feature type="transmembrane region" description="Helical" evidence="6">
    <location>
        <begin position="35"/>
        <end position="56"/>
    </location>
</feature>
<dbReference type="PANTHER" id="PTHR42920:SF11">
    <property type="entry name" value="INNER MEMBRANE PROTEIN YTFF"/>
    <property type="match status" value="1"/>
</dbReference>
<proteinExistence type="predicted"/>
<keyword evidence="3 6" id="KW-0812">Transmembrane</keyword>
<dbReference type="RefSeq" id="WP_014027222.1">
    <property type="nucleotide sequence ID" value="NC_015931.1"/>
</dbReference>
<dbReference type="GeneID" id="11138878"/>
<reference evidence="8 9" key="1">
    <citation type="journal article" date="2011" name="Stand. Genomic Sci.">
        <title>Complete genome sequence of the hyperthermophilic chemolithoautotroph Pyrolobus fumarii type strain (1A).</title>
        <authorList>
            <person name="Anderson I."/>
            <person name="Goker M."/>
            <person name="Nolan M."/>
            <person name="Lucas S."/>
            <person name="Hammon N."/>
            <person name="Deshpande S."/>
            <person name="Cheng J.F."/>
            <person name="Tapia R."/>
            <person name="Han C."/>
            <person name="Goodwin L."/>
            <person name="Pitluck S."/>
            <person name="Huntemann M."/>
            <person name="Liolios K."/>
            <person name="Ivanova N."/>
            <person name="Pagani I."/>
            <person name="Mavromatis K."/>
            <person name="Ovchinikova G."/>
            <person name="Pati A."/>
            <person name="Chen A."/>
            <person name="Palaniappan K."/>
            <person name="Land M."/>
            <person name="Hauser L."/>
            <person name="Brambilla E.M."/>
            <person name="Huber H."/>
            <person name="Yasawong M."/>
            <person name="Rohde M."/>
            <person name="Spring S."/>
            <person name="Abt B."/>
            <person name="Sikorski J."/>
            <person name="Wirth R."/>
            <person name="Detter J.C."/>
            <person name="Woyke T."/>
            <person name="Bristow J."/>
            <person name="Eisen J.A."/>
            <person name="Markowitz V."/>
            <person name="Hugenholtz P."/>
            <person name="Kyrpides N.C."/>
            <person name="Klenk H.P."/>
            <person name="Lapidus A."/>
        </authorList>
    </citation>
    <scope>NUCLEOTIDE SEQUENCE [LARGE SCALE GENOMIC DNA]</scope>
    <source>
        <strain evidence="9">DSM 11204 / 1A</strain>
    </source>
</reference>
<feature type="transmembrane region" description="Helical" evidence="6">
    <location>
        <begin position="271"/>
        <end position="288"/>
    </location>
</feature>
<feature type="transmembrane region" description="Helical" evidence="6">
    <location>
        <begin position="93"/>
        <end position="114"/>
    </location>
</feature>
<feature type="transmembrane region" description="Helical" evidence="6">
    <location>
        <begin position="214"/>
        <end position="235"/>
    </location>
</feature>
<dbReference type="OrthoDB" id="17861at2157"/>
<dbReference type="GO" id="GO:0005886">
    <property type="term" value="C:plasma membrane"/>
    <property type="evidence" value="ECO:0007669"/>
    <property type="project" value="UniProtKB-SubCell"/>
</dbReference>
<evidence type="ECO:0000313" key="9">
    <source>
        <dbReference type="Proteomes" id="UP000001037"/>
    </source>
</evidence>
<feature type="domain" description="EamA" evidence="7">
    <location>
        <begin position="7"/>
        <end position="136"/>
    </location>
</feature>
<feature type="transmembrane region" description="Helical" evidence="6">
    <location>
        <begin position="247"/>
        <end position="265"/>
    </location>
</feature>
<keyword evidence="2" id="KW-1003">Cell membrane</keyword>
<evidence type="ECO:0000259" key="7">
    <source>
        <dbReference type="Pfam" id="PF00892"/>
    </source>
</evidence>
<keyword evidence="5 6" id="KW-0472">Membrane</keyword>
<evidence type="ECO:0000313" key="8">
    <source>
        <dbReference type="EMBL" id="AEM39545.1"/>
    </source>
</evidence>
<dbReference type="InParanoid" id="G0ECH5"/>
<name>G0ECH5_PYRF1</name>
<dbReference type="InterPro" id="IPR000620">
    <property type="entry name" value="EamA_dom"/>
</dbReference>
<dbReference type="STRING" id="694429.Pyrfu_1689"/>
<keyword evidence="9" id="KW-1185">Reference proteome</keyword>
<feature type="transmembrane region" description="Helical" evidence="6">
    <location>
        <begin position="68"/>
        <end position="87"/>
    </location>
</feature>